<dbReference type="CDD" id="cd05819">
    <property type="entry name" value="NHL"/>
    <property type="match status" value="1"/>
</dbReference>
<feature type="repeat" description="NHL" evidence="2">
    <location>
        <begin position="177"/>
        <end position="214"/>
    </location>
</feature>
<keyword evidence="3" id="KW-0732">Signal</keyword>
<dbReference type="PANTHER" id="PTHR24104">
    <property type="entry name" value="E3 UBIQUITIN-PROTEIN LIGASE NHLRC1-RELATED"/>
    <property type="match status" value="1"/>
</dbReference>
<evidence type="ECO:0008006" key="6">
    <source>
        <dbReference type="Google" id="ProtNLM"/>
    </source>
</evidence>
<proteinExistence type="predicted"/>
<keyword evidence="1" id="KW-0677">Repeat</keyword>
<evidence type="ECO:0000256" key="2">
    <source>
        <dbReference type="PROSITE-ProRule" id="PRU00504"/>
    </source>
</evidence>
<dbReference type="GO" id="GO:0043161">
    <property type="term" value="P:proteasome-mediated ubiquitin-dependent protein catabolic process"/>
    <property type="evidence" value="ECO:0007669"/>
    <property type="project" value="TreeGrafter"/>
</dbReference>
<accession>A0AB34IXG2</accession>
<dbReference type="SUPFAM" id="SSF101898">
    <property type="entry name" value="NHL repeat"/>
    <property type="match status" value="1"/>
</dbReference>
<reference evidence="4 5" key="1">
    <citation type="journal article" date="2024" name="Science">
        <title>Giant polyketide synthase enzymes in the biosynthesis of giant marine polyether toxins.</title>
        <authorList>
            <person name="Fallon T.R."/>
            <person name="Shende V.V."/>
            <person name="Wierzbicki I.H."/>
            <person name="Pendleton A.L."/>
            <person name="Watervoot N.F."/>
            <person name="Auber R.P."/>
            <person name="Gonzalez D.J."/>
            <person name="Wisecaver J.H."/>
            <person name="Moore B.S."/>
        </authorList>
    </citation>
    <scope>NUCLEOTIDE SEQUENCE [LARGE SCALE GENOMIC DNA]</scope>
    <source>
        <strain evidence="4 5">12B1</strain>
    </source>
</reference>
<dbReference type="AlphaFoldDB" id="A0AB34IXG2"/>
<dbReference type="PROSITE" id="PS51125">
    <property type="entry name" value="NHL"/>
    <property type="match status" value="2"/>
</dbReference>
<dbReference type="InterPro" id="IPR011042">
    <property type="entry name" value="6-blade_b-propeller_TolB-like"/>
</dbReference>
<feature type="chain" id="PRO_5044191662" description="Peptidylamidoglycolate lyase" evidence="3">
    <location>
        <begin position="16"/>
        <end position="308"/>
    </location>
</feature>
<dbReference type="GO" id="GO:0061630">
    <property type="term" value="F:ubiquitin protein ligase activity"/>
    <property type="evidence" value="ECO:0007669"/>
    <property type="project" value="TreeGrafter"/>
</dbReference>
<dbReference type="Proteomes" id="UP001515480">
    <property type="component" value="Unassembled WGS sequence"/>
</dbReference>
<feature type="repeat" description="NHL" evidence="2">
    <location>
        <begin position="219"/>
        <end position="261"/>
    </location>
</feature>
<evidence type="ECO:0000256" key="1">
    <source>
        <dbReference type="ARBA" id="ARBA00022737"/>
    </source>
</evidence>
<keyword evidence="5" id="KW-1185">Reference proteome</keyword>
<organism evidence="4 5">
    <name type="scientific">Prymnesium parvum</name>
    <name type="common">Toxic golden alga</name>
    <dbReference type="NCBI Taxonomy" id="97485"/>
    <lineage>
        <taxon>Eukaryota</taxon>
        <taxon>Haptista</taxon>
        <taxon>Haptophyta</taxon>
        <taxon>Prymnesiophyceae</taxon>
        <taxon>Prymnesiales</taxon>
        <taxon>Prymnesiaceae</taxon>
        <taxon>Prymnesium</taxon>
    </lineage>
</organism>
<gene>
    <name evidence="4" type="ORF">AB1Y20_007601</name>
</gene>
<evidence type="ECO:0000313" key="5">
    <source>
        <dbReference type="Proteomes" id="UP001515480"/>
    </source>
</evidence>
<dbReference type="Gene3D" id="2.120.10.30">
    <property type="entry name" value="TolB, C-terminal domain"/>
    <property type="match status" value="3"/>
</dbReference>
<dbReference type="InterPro" id="IPR001258">
    <property type="entry name" value="NHL_repeat"/>
</dbReference>
<protein>
    <recommendedName>
        <fullName evidence="6">Peptidylamidoglycolate lyase</fullName>
    </recommendedName>
</protein>
<dbReference type="GO" id="GO:0008270">
    <property type="term" value="F:zinc ion binding"/>
    <property type="evidence" value="ECO:0007669"/>
    <property type="project" value="UniProtKB-KW"/>
</dbReference>
<dbReference type="InterPro" id="IPR050952">
    <property type="entry name" value="TRIM-NHL_E3_ligases"/>
</dbReference>
<evidence type="ECO:0000313" key="4">
    <source>
        <dbReference type="EMBL" id="KAL1508003.1"/>
    </source>
</evidence>
<dbReference type="Pfam" id="PF17170">
    <property type="entry name" value="DUF5128"/>
    <property type="match status" value="1"/>
</dbReference>
<dbReference type="EMBL" id="JBGBPQ010000017">
    <property type="protein sequence ID" value="KAL1508003.1"/>
    <property type="molecule type" value="Genomic_DNA"/>
</dbReference>
<name>A0AB34IXG2_PRYPA</name>
<sequence length="308" mass="33043">MGIPLALLLSSHANAAVLPRCEHILRHVRSVGAKGRRLGEFNAPCYLAEPSCGLLCVVEGQNGRVQLLDAEAQPLRSIDGLQAPTGVAVSGDTIYVAESTGAHTITARRLSDGAEIRRAGGLGSGEGELHDPQSLLVVGDHLLVTEWGNHRISVFEKSTLAFERHIGQTSDEHGDPVEGSGPGELDQPCDVAIHGDELFVADTWNHRISVFDLSDGSFRRSFGERGTSPGQFIYPTGIAVAKGCLLIAESRGKRVQVLNLDGSPLTISNAPCDGWLHGIRVDAERVWVTSSNKHQLHLLSLDTPPTRR</sequence>
<evidence type="ECO:0000256" key="3">
    <source>
        <dbReference type="SAM" id="SignalP"/>
    </source>
</evidence>
<dbReference type="GO" id="GO:0000209">
    <property type="term" value="P:protein polyubiquitination"/>
    <property type="evidence" value="ECO:0007669"/>
    <property type="project" value="TreeGrafter"/>
</dbReference>
<dbReference type="PANTHER" id="PTHR24104:SF25">
    <property type="entry name" value="PROTEIN LIN-41"/>
    <property type="match status" value="1"/>
</dbReference>
<feature type="signal peptide" evidence="3">
    <location>
        <begin position="1"/>
        <end position="15"/>
    </location>
</feature>
<comment type="caution">
    <text evidence="4">The sequence shown here is derived from an EMBL/GenBank/DDBJ whole genome shotgun (WGS) entry which is preliminary data.</text>
</comment>